<gene>
    <name evidence="2" type="ORF">HT102_11370</name>
</gene>
<dbReference type="Pfam" id="PF13460">
    <property type="entry name" value="NAD_binding_10"/>
    <property type="match status" value="1"/>
</dbReference>
<dbReference type="Proteomes" id="UP000642993">
    <property type="component" value="Unassembled WGS sequence"/>
</dbReference>
<comment type="caution">
    <text evidence="2">The sequence shown here is derived from an EMBL/GenBank/DDBJ whole genome shotgun (WGS) entry which is preliminary data.</text>
</comment>
<dbReference type="AlphaFoldDB" id="A0A927JDF9"/>
<reference evidence="2" key="1">
    <citation type="submission" date="2020-09" db="EMBL/GenBank/DDBJ databases">
        <title>Hoyosella lacisalsi sp. nov., a halotolerant actinobacterium isolated from soil of Lake Gudzhirganskoe.</title>
        <authorList>
            <person name="Yang Q."/>
            <person name="Guo P.Y."/>
            <person name="Liu S.W."/>
            <person name="Li F.N."/>
            <person name="Sun C.H."/>
        </authorList>
    </citation>
    <scope>NUCLEOTIDE SEQUENCE</scope>
    <source>
        <strain evidence="2">G463</strain>
    </source>
</reference>
<accession>A0A927JDF9</accession>
<protein>
    <submittedName>
        <fullName evidence="2">SDR family oxidoreductase</fullName>
    </submittedName>
</protein>
<dbReference type="PANTHER" id="PTHR15020">
    <property type="entry name" value="FLAVIN REDUCTASE-RELATED"/>
    <property type="match status" value="1"/>
</dbReference>
<dbReference type="InterPro" id="IPR016040">
    <property type="entry name" value="NAD(P)-bd_dom"/>
</dbReference>
<evidence type="ECO:0000313" key="3">
    <source>
        <dbReference type="Proteomes" id="UP000642993"/>
    </source>
</evidence>
<organism evidence="2 3">
    <name type="scientific">Lolliginicoccus lacisalsi</name>
    <dbReference type="NCBI Taxonomy" id="2742202"/>
    <lineage>
        <taxon>Bacteria</taxon>
        <taxon>Bacillati</taxon>
        <taxon>Actinomycetota</taxon>
        <taxon>Actinomycetes</taxon>
        <taxon>Mycobacteriales</taxon>
        <taxon>Hoyosellaceae</taxon>
        <taxon>Lolliginicoccus</taxon>
    </lineage>
</organism>
<proteinExistence type="predicted"/>
<name>A0A927JDF9_9ACTN</name>
<dbReference type="RefSeq" id="WP_192039538.1">
    <property type="nucleotide sequence ID" value="NZ_JACYWE010000006.1"/>
</dbReference>
<evidence type="ECO:0000259" key="1">
    <source>
        <dbReference type="Pfam" id="PF13460"/>
    </source>
</evidence>
<feature type="domain" description="NAD(P)-binding" evidence="1">
    <location>
        <begin position="9"/>
        <end position="197"/>
    </location>
</feature>
<keyword evidence="3" id="KW-1185">Reference proteome</keyword>
<evidence type="ECO:0000313" key="2">
    <source>
        <dbReference type="EMBL" id="MBD8507088.1"/>
    </source>
</evidence>
<dbReference type="PANTHER" id="PTHR15020:SF50">
    <property type="entry name" value="UPF0659 PROTEIN YMR090W"/>
    <property type="match status" value="1"/>
</dbReference>
<dbReference type="SUPFAM" id="SSF51735">
    <property type="entry name" value="NAD(P)-binding Rossmann-fold domains"/>
    <property type="match status" value="1"/>
</dbReference>
<dbReference type="Gene3D" id="3.40.50.720">
    <property type="entry name" value="NAD(P)-binding Rossmann-like Domain"/>
    <property type="match status" value="1"/>
</dbReference>
<dbReference type="InterPro" id="IPR036291">
    <property type="entry name" value="NAD(P)-bd_dom_sf"/>
</dbReference>
<sequence length="221" mass="22625">MSHRVVIAGGHGQIAQHLIELLVARGDSAVALIRNPSHAHDIHVLGGEAILLDLEHSTVADAALALEGADVAVFAAGAGPGSGTARKDTVDRGAAVLLAAAAARAGARRFIQISTFGAGEPIPEDAGEVWTAYLRAKTAAEEDLRGRDDLDWTILRPGRLTNDPPTGLVALSAAPLPKDEVPRSDVAAVVAALIDAPATVRATLMLTRGATSIPEAVADSV</sequence>
<dbReference type="EMBL" id="JACYWE010000006">
    <property type="protein sequence ID" value="MBD8507088.1"/>
    <property type="molecule type" value="Genomic_DNA"/>
</dbReference>